<name>A0A0J6CZI2_9BACL</name>
<dbReference type="SMART" id="SM00382">
    <property type="entry name" value="AAA"/>
    <property type="match status" value="1"/>
</dbReference>
<dbReference type="OrthoDB" id="61127at2"/>
<evidence type="ECO:0000313" key="2">
    <source>
        <dbReference type="Proteomes" id="UP000035996"/>
    </source>
</evidence>
<dbReference type="InterPro" id="IPR002611">
    <property type="entry name" value="IstB_ATP-bd"/>
</dbReference>
<dbReference type="Pfam" id="PF07319">
    <property type="entry name" value="DnaI_N"/>
    <property type="match status" value="1"/>
</dbReference>
<dbReference type="NCBIfam" id="NF006505">
    <property type="entry name" value="PRK08939.1"/>
    <property type="match status" value="1"/>
</dbReference>
<dbReference type="CDD" id="cd00009">
    <property type="entry name" value="AAA"/>
    <property type="match status" value="1"/>
</dbReference>
<dbReference type="RefSeq" id="WP_048312393.1">
    <property type="nucleotide sequence ID" value="NZ_CP119526.1"/>
</dbReference>
<evidence type="ECO:0000313" key="1">
    <source>
        <dbReference type="EMBL" id="KMM37434.1"/>
    </source>
</evidence>
<dbReference type="Proteomes" id="UP000035996">
    <property type="component" value="Unassembled WGS sequence"/>
</dbReference>
<gene>
    <name evidence="1" type="ORF">AB986_16425</name>
</gene>
<dbReference type="EMBL" id="LELK01000004">
    <property type="protein sequence ID" value="KMM37434.1"/>
    <property type="molecule type" value="Genomic_DNA"/>
</dbReference>
<dbReference type="InterPro" id="IPR027417">
    <property type="entry name" value="P-loop_NTPase"/>
</dbReference>
<dbReference type="GO" id="GO:0005524">
    <property type="term" value="F:ATP binding"/>
    <property type="evidence" value="ECO:0007669"/>
    <property type="project" value="InterPro"/>
</dbReference>
<dbReference type="GeneID" id="301326519"/>
<protein>
    <submittedName>
        <fullName evidence="1">Primosomal protein DnaI</fullName>
    </submittedName>
</protein>
<dbReference type="AlphaFoldDB" id="A0A0J6CZI2"/>
<comment type="caution">
    <text evidence="1">The sequence shown here is derived from an EMBL/GenBank/DDBJ whole genome shotgun (WGS) entry which is preliminary data.</text>
</comment>
<dbReference type="InterPro" id="IPR003593">
    <property type="entry name" value="AAA+_ATPase"/>
</dbReference>
<dbReference type="Gene3D" id="3.40.50.300">
    <property type="entry name" value="P-loop containing nucleotide triphosphate hydrolases"/>
    <property type="match status" value="1"/>
</dbReference>
<dbReference type="GO" id="GO:0006260">
    <property type="term" value="P:DNA replication"/>
    <property type="evidence" value="ECO:0007669"/>
    <property type="project" value="TreeGrafter"/>
</dbReference>
<reference evidence="1" key="1">
    <citation type="submission" date="2015-06" db="EMBL/GenBank/DDBJ databases">
        <authorList>
            <person name="Liu B."/>
            <person name="Wang J."/>
            <person name="Zhu Y."/>
            <person name="Liu G."/>
            <person name="Chen Q."/>
            <person name="Zheng C."/>
            <person name="Che J."/>
            <person name="Ge C."/>
            <person name="Shi H."/>
            <person name="Pan Z."/>
            <person name="Liu X."/>
        </authorList>
    </citation>
    <scope>NUCLEOTIDE SEQUENCE [LARGE SCALE GENOMIC DNA]</scope>
    <source>
        <strain evidence="1">DSM 16346</strain>
    </source>
</reference>
<organism evidence="1 2">
    <name type="scientific">Guptibacillus hwajinpoensis</name>
    <dbReference type="NCBI Taxonomy" id="208199"/>
    <lineage>
        <taxon>Bacteria</taxon>
        <taxon>Bacillati</taxon>
        <taxon>Bacillota</taxon>
        <taxon>Bacilli</taxon>
        <taxon>Bacillales</taxon>
        <taxon>Guptibacillaceae</taxon>
        <taxon>Guptibacillus</taxon>
    </lineage>
</organism>
<dbReference type="PANTHER" id="PTHR30050">
    <property type="entry name" value="CHROMOSOMAL REPLICATION INITIATOR PROTEIN DNAA"/>
    <property type="match status" value="1"/>
</dbReference>
<keyword evidence="2" id="KW-1185">Reference proteome</keyword>
<accession>A0A0J6CZI2</accession>
<sequence>MESIQESFNKMPGNKKFQQQYQEMKKAIMADADIRAFIEEHDEVDDKMVDRSLARLYEYTTQAKRCEGCPGLANCINMMQGYEPELFINRSVIDIRYNRCPTRMEDEKNKKRNEMIQSYYIPKEILQATFADLDDEDPVRVEAIGTAIQYVEEFVPGETSKGLYIHGGFGVGKTFILGAIANQLAKDKGVRSQFIYTPDFFRQMKSAIQDQSIDAKLDYLKETPLLILDDIGAENISSWVRDDILGALLQYRMTEGLPTLYSSNLDYSLLEEHLAYSHKSGIEETKAKRIMERIKHFTTPVFLEGKNRRV</sequence>
<proteinExistence type="predicted"/>
<dbReference type="STRING" id="157733.AB986_16425"/>
<dbReference type="PANTHER" id="PTHR30050:SF8">
    <property type="entry name" value="PRIMOSOMAL PROTEIN DNAI"/>
    <property type="match status" value="1"/>
</dbReference>
<dbReference type="Pfam" id="PF01695">
    <property type="entry name" value="IstB_IS21"/>
    <property type="match status" value="1"/>
</dbReference>
<dbReference type="SUPFAM" id="SSF52540">
    <property type="entry name" value="P-loop containing nucleoside triphosphate hydrolases"/>
    <property type="match status" value="1"/>
</dbReference>
<dbReference type="InterPro" id="IPR009928">
    <property type="entry name" value="DnaI_N"/>
</dbReference>
<dbReference type="PATRIC" id="fig|157733.3.peg.1372"/>